<evidence type="ECO:0000259" key="2">
    <source>
        <dbReference type="Pfam" id="PF07883"/>
    </source>
</evidence>
<feature type="domain" description="Cupin type-2" evidence="2">
    <location>
        <begin position="55"/>
        <end position="123"/>
    </location>
</feature>
<dbReference type="InterPro" id="IPR011051">
    <property type="entry name" value="RmlC_Cupin_sf"/>
</dbReference>
<keyword evidence="4" id="KW-1185">Reference proteome</keyword>
<feature type="chain" id="PRO_5046733882" evidence="1">
    <location>
        <begin position="25"/>
        <end position="147"/>
    </location>
</feature>
<evidence type="ECO:0000313" key="3">
    <source>
        <dbReference type="EMBL" id="GHA53245.1"/>
    </source>
</evidence>
<dbReference type="InterPro" id="IPR013096">
    <property type="entry name" value="Cupin_2"/>
</dbReference>
<dbReference type="Proteomes" id="UP000653644">
    <property type="component" value="Unassembled WGS sequence"/>
</dbReference>
<dbReference type="RefSeq" id="WP_058084767.1">
    <property type="nucleotide sequence ID" value="NZ_BMVN01000032.1"/>
</dbReference>
<keyword evidence="1" id="KW-0732">Signal</keyword>
<evidence type="ECO:0000256" key="1">
    <source>
        <dbReference type="SAM" id="SignalP"/>
    </source>
</evidence>
<accession>A0ABQ3D353</accession>
<dbReference type="EMBL" id="BMVN01000032">
    <property type="protein sequence ID" value="GHA53245.1"/>
    <property type="molecule type" value="Genomic_DNA"/>
</dbReference>
<protein>
    <submittedName>
        <fullName evidence="3">Cupin</fullName>
    </submittedName>
</protein>
<feature type="signal peptide" evidence="1">
    <location>
        <begin position="1"/>
        <end position="24"/>
    </location>
</feature>
<dbReference type="SUPFAM" id="SSF51182">
    <property type="entry name" value="RmlC-like cupins"/>
    <property type="match status" value="1"/>
</dbReference>
<reference evidence="4" key="1">
    <citation type="journal article" date="2019" name="Int. J. Syst. Evol. Microbiol.">
        <title>The Global Catalogue of Microorganisms (GCM) 10K type strain sequencing project: providing services to taxonomists for standard genome sequencing and annotation.</title>
        <authorList>
            <consortium name="The Broad Institute Genomics Platform"/>
            <consortium name="The Broad Institute Genome Sequencing Center for Infectious Disease"/>
            <person name="Wu L."/>
            <person name="Ma J."/>
        </authorList>
    </citation>
    <scope>NUCLEOTIDE SEQUENCE [LARGE SCALE GENOMIC DNA]</scope>
    <source>
        <strain evidence="4">JCM 4733</strain>
    </source>
</reference>
<dbReference type="Pfam" id="PF07883">
    <property type="entry name" value="Cupin_2"/>
    <property type="match status" value="1"/>
</dbReference>
<dbReference type="Gene3D" id="2.60.120.10">
    <property type="entry name" value="Jelly Rolls"/>
    <property type="match status" value="1"/>
</dbReference>
<sequence>MTRNLVRAGLAAAAVAGLSLSAAAVPASATPAGPGVTGTIISKTTIGSKDYILRRITLPPGQSTGWHYHDGTLIGYVEQGTLSHFDASCASDGVYKQGHYIKEPAGADHVHIGRNLGTVPVVLDVLYVLPHGAPLSEDAPNPGCDFQ</sequence>
<organism evidence="3 4">
    <name type="scientific">Streptomyces canarius</name>
    <dbReference type="NCBI Taxonomy" id="285453"/>
    <lineage>
        <taxon>Bacteria</taxon>
        <taxon>Bacillati</taxon>
        <taxon>Actinomycetota</taxon>
        <taxon>Actinomycetes</taxon>
        <taxon>Kitasatosporales</taxon>
        <taxon>Streptomycetaceae</taxon>
        <taxon>Streptomyces</taxon>
    </lineage>
</organism>
<name>A0ABQ3D353_9ACTN</name>
<gene>
    <name evidence="3" type="ORF">GCM10010345_67520</name>
</gene>
<comment type="caution">
    <text evidence="3">The sequence shown here is derived from an EMBL/GenBank/DDBJ whole genome shotgun (WGS) entry which is preliminary data.</text>
</comment>
<evidence type="ECO:0000313" key="4">
    <source>
        <dbReference type="Proteomes" id="UP000653644"/>
    </source>
</evidence>
<proteinExistence type="predicted"/>
<dbReference type="InterPro" id="IPR014710">
    <property type="entry name" value="RmlC-like_jellyroll"/>
</dbReference>